<evidence type="ECO:0000256" key="1">
    <source>
        <dbReference type="SAM" id="Phobius"/>
    </source>
</evidence>
<dbReference type="Proteomes" id="UP001054837">
    <property type="component" value="Unassembled WGS sequence"/>
</dbReference>
<keyword evidence="1" id="KW-0812">Transmembrane</keyword>
<proteinExistence type="predicted"/>
<reference evidence="3 4" key="1">
    <citation type="submission" date="2021-06" db="EMBL/GenBank/DDBJ databases">
        <title>Caerostris darwini draft genome.</title>
        <authorList>
            <person name="Kono N."/>
            <person name="Arakawa K."/>
        </authorList>
    </citation>
    <scope>NUCLEOTIDE SEQUENCE [LARGE SCALE GENOMIC DNA]</scope>
</reference>
<dbReference type="InterPro" id="IPR028036">
    <property type="entry name" value="DMAC1-like_dom"/>
</dbReference>
<evidence type="ECO:0000313" key="3">
    <source>
        <dbReference type="EMBL" id="GIY83590.1"/>
    </source>
</evidence>
<dbReference type="AlphaFoldDB" id="A0AAV4WL02"/>
<accession>A0AAV4WL02</accession>
<gene>
    <name evidence="3" type="primary">AVEN_127245_1</name>
    <name evidence="3" type="ORF">CDAR_32301</name>
</gene>
<feature type="domain" description="Distal membrane-arm assembly complex protein 1-like" evidence="2">
    <location>
        <begin position="13"/>
        <end position="49"/>
    </location>
</feature>
<sequence length="83" mass="9184">MADKNIESPTKNDCVSCRLIGGFSLLLCSAYVFSAVKRYNTKFAKISSGLFGISLGYTGIARLLNMYPFETDSNLKEKKNANF</sequence>
<feature type="transmembrane region" description="Helical" evidence="1">
    <location>
        <begin position="48"/>
        <end position="67"/>
    </location>
</feature>
<protein>
    <submittedName>
        <fullName evidence="3">DUF4536 domain-containing protein</fullName>
    </submittedName>
</protein>
<dbReference type="EMBL" id="BPLQ01014835">
    <property type="protein sequence ID" value="GIY83590.1"/>
    <property type="molecule type" value="Genomic_DNA"/>
</dbReference>
<keyword evidence="4" id="KW-1185">Reference proteome</keyword>
<keyword evidence="1" id="KW-0472">Membrane</keyword>
<name>A0AAV4WL02_9ARAC</name>
<evidence type="ECO:0000313" key="4">
    <source>
        <dbReference type="Proteomes" id="UP001054837"/>
    </source>
</evidence>
<feature type="transmembrane region" description="Helical" evidence="1">
    <location>
        <begin position="19"/>
        <end position="36"/>
    </location>
</feature>
<evidence type="ECO:0000259" key="2">
    <source>
        <dbReference type="Pfam" id="PF15055"/>
    </source>
</evidence>
<comment type="caution">
    <text evidence="3">The sequence shown here is derived from an EMBL/GenBank/DDBJ whole genome shotgun (WGS) entry which is preliminary data.</text>
</comment>
<keyword evidence="1" id="KW-1133">Transmembrane helix</keyword>
<organism evidence="3 4">
    <name type="scientific">Caerostris darwini</name>
    <dbReference type="NCBI Taxonomy" id="1538125"/>
    <lineage>
        <taxon>Eukaryota</taxon>
        <taxon>Metazoa</taxon>
        <taxon>Ecdysozoa</taxon>
        <taxon>Arthropoda</taxon>
        <taxon>Chelicerata</taxon>
        <taxon>Arachnida</taxon>
        <taxon>Araneae</taxon>
        <taxon>Araneomorphae</taxon>
        <taxon>Entelegynae</taxon>
        <taxon>Araneoidea</taxon>
        <taxon>Araneidae</taxon>
        <taxon>Caerostris</taxon>
    </lineage>
</organism>
<dbReference type="Pfam" id="PF15055">
    <property type="entry name" value="DMAC1_Dmo2"/>
    <property type="match status" value="1"/>
</dbReference>